<dbReference type="InterPro" id="IPR013022">
    <property type="entry name" value="Xyl_isomerase-like_TIM-brl"/>
</dbReference>
<name>A0ABN3NFC0_9ACTN</name>
<proteinExistence type="predicted"/>
<dbReference type="Proteomes" id="UP001501095">
    <property type="component" value="Unassembled WGS sequence"/>
</dbReference>
<dbReference type="InterPro" id="IPR018246">
    <property type="entry name" value="AP_endonuc_F2_Zn_BS"/>
</dbReference>
<dbReference type="Pfam" id="PF01261">
    <property type="entry name" value="AP_endonuc_2"/>
    <property type="match status" value="1"/>
</dbReference>
<dbReference type="Gene3D" id="3.20.20.150">
    <property type="entry name" value="Divalent-metal-dependent TIM barrel enzymes"/>
    <property type="match status" value="1"/>
</dbReference>
<dbReference type="RefSeq" id="WP_344534550.1">
    <property type="nucleotide sequence ID" value="NZ_BAAATM010000003.1"/>
</dbReference>
<reference evidence="2 3" key="1">
    <citation type="journal article" date="2019" name="Int. J. Syst. Evol. Microbiol.">
        <title>The Global Catalogue of Microorganisms (GCM) 10K type strain sequencing project: providing services to taxonomists for standard genome sequencing and annotation.</title>
        <authorList>
            <consortium name="The Broad Institute Genomics Platform"/>
            <consortium name="The Broad Institute Genome Sequencing Center for Infectious Disease"/>
            <person name="Wu L."/>
            <person name="Ma J."/>
        </authorList>
    </citation>
    <scope>NUCLEOTIDE SEQUENCE [LARGE SCALE GENOMIC DNA]</scope>
    <source>
        <strain evidence="2 3">JCM 6924</strain>
    </source>
</reference>
<organism evidence="2 3">
    <name type="scientific">Streptomyces levis</name>
    <dbReference type="NCBI Taxonomy" id="285566"/>
    <lineage>
        <taxon>Bacteria</taxon>
        <taxon>Bacillati</taxon>
        <taxon>Actinomycetota</taxon>
        <taxon>Actinomycetes</taxon>
        <taxon>Kitasatosporales</taxon>
        <taxon>Streptomycetaceae</taxon>
        <taxon>Streptomyces</taxon>
    </lineage>
</organism>
<dbReference type="InterPro" id="IPR050312">
    <property type="entry name" value="IolE/XylAMocC-like"/>
</dbReference>
<evidence type="ECO:0000313" key="3">
    <source>
        <dbReference type="Proteomes" id="UP001501095"/>
    </source>
</evidence>
<accession>A0ABN3NFC0</accession>
<dbReference type="SUPFAM" id="SSF51658">
    <property type="entry name" value="Xylose isomerase-like"/>
    <property type="match status" value="1"/>
</dbReference>
<dbReference type="PANTHER" id="PTHR12110">
    <property type="entry name" value="HYDROXYPYRUVATE ISOMERASE"/>
    <property type="match status" value="1"/>
</dbReference>
<evidence type="ECO:0000259" key="1">
    <source>
        <dbReference type="Pfam" id="PF01261"/>
    </source>
</evidence>
<dbReference type="EMBL" id="BAAATM010000003">
    <property type="protein sequence ID" value="GAA2519993.1"/>
    <property type="molecule type" value="Genomic_DNA"/>
</dbReference>
<dbReference type="InterPro" id="IPR036237">
    <property type="entry name" value="Xyl_isomerase-like_sf"/>
</dbReference>
<comment type="caution">
    <text evidence="2">The sequence shown here is derived from an EMBL/GenBank/DDBJ whole genome shotgun (WGS) entry which is preliminary data.</text>
</comment>
<protein>
    <submittedName>
        <fullName evidence="2">Metabolite traffic protein EboE</fullName>
    </submittedName>
</protein>
<feature type="domain" description="Xylose isomerase-like TIM barrel" evidence="1">
    <location>
        <begin position="57"/>
        <end position="238"/>
    </location>
</feature>
<dbReference type="NCBIfam" id="NF035939">
    <property type="entry name" value="TIM_EboE"/>
    <property type="match status" value="1"/>
</dbReference>
<keyword evidence="3" id="KW-1185">Reference proteome</keyword>
<evidence type="ECO:0000313" key="2">
    <source>
        <dbReference type="EMBL" id="GAA2519993.1"/>
    </source>
</evidence>
<dbReference type="PANTHER" id="PTHR12110:SF53">
    <property type="entry name" value="BLR5974 PROTEIN"/>
    <property type="match status" value="1"/>
</dbReference>
<sequence>MRLRHPDGTTVHLAYCTNVHPAEDLDGIVAQLSRFAEPVRRRLGAGRIGLGLWLAAPVVRALDADPGAVRALRAELDGRGLEVVTLNAFPYTGFHAPTVKKAVYRPDWTEPARLTHTLAAARVLTGLLPAGAARGSVSTLPLAWREPASPDRHDLLRRHLDLLAEGLAKIAADTGRPVRVGFEPEPGCLIETTAQAAGLLDAVDREWLGVCLDTCHLAVAFEEPGPALDRLAAARLPVVKTQASCAVHVDRPADPGARAALSAFAEQRFLHQTREAGPDAPAAVDDLPEALAGALPGERPWRVHYHVPVQRDLPPPLRSTRPELAAALTALLGGATARTDHVEVETYTWPVLPGAPGAGDLADGIAGELAWTRDTLTGLGLTLEDTP</sequence>
<gene>
    <name evidence="2" type="primary">eboE_1</name>
    <name evidence="2" type="ORF">GCM10010423_10460</name>
</gene>
<dbReference type="PROSITE" id="PS00730">
    <property type="entry name" value="AP_NUCLEASE_F2_2"/>
    <property type="match status" value="1"/>
</dbReference>